<feature type="region of interest" description="Disordered" evidence="1">
    <location>
        <begin position="1"/>
        <end position="51"/>
    </location>
</feature>
<protein>
    <submittedName>
        <fullName evidence="2">Blr3564 protein</fullName>
    </submittedName>
</protein>
<keyword evidence="3" id="KW-1185">Reference proteome</keyword>
<dbReference type="InParanoid" id="Q89PB8"/>
<dbReference type="HOGENOM" id="CLU_2033597_0_0_5"/>
<dbReference type="EnsemblBacteria" id="BAC48829">
    <property type="protein sequence ID" value="BAC48829"/>
    <property type="gene ID" value="BAC48829"/>
</dbReference>
<feature type="compositionally biased region" description="Polar residues" evidence="1">
    <location>
        <begin position="28"/>
        <end position="37"/>
    </location>
</feature>
<evidence type="ECO:0000313" key="2">
    <source>
        <dbReference type="EMBL" id="BAC48829.1"/>
    </source>
</evidence>
<gene>
    <name evidence="2" type="ordered locus">blr3564</name>
</gene>
<evidence type="ECO:0000256" key="1">
    <source>
        <dbReference type="SAM" id="MobiDB-lite"/>
    </source>
</evidence>
<dbReference type="PATRIC" id="fig|224911.5.peg.3558"/>
<dbReference type="Proteomes" id="UP000002526">
    <property type="component" value="Chromosome"/>
</dbReference>
<evidence type="ECO:0000313" key="3">
    <source>
        <dbReference type="Proteomes" id="UP000002526"/>
    </source>
</evidence>
<dbReference type="AlphaFoldDB" id="Q89PB8"/>
<dbReference type="OrthoDB" id="9794015at2"/>
<organism evidence="2 3">
    <name type="scientific">Bradyrhizobium diazoefficiens (strain JCM 10833 / BCRC 13528 / IAM 13628 / NBRC 14792 / USDA 110)</name>
    <dbReference type="NCBI Taxonomy" id="224911"/>
    <lineage>
        <taxon>Bacteria</taxon>
        <taxon>Pseudomonadati</taxon>
        <taxon>Pseudomonadota</taxon>
        <taxon>Alphaproteobacteria</taxon>
        <taxon>Hyphomicrobiales</taxon>
        <taxon>Nitrobacteraceae</taxon>
        <taxon>Bradyrhizobium</taxon>
    </lineage>
</organism>
<sequence length="121" mass="12964">MASGPKAFASRSTRSWPRSSACHASRSGRPSSCFQPTASSRRGRPAAGAVRKDRWLKVETTLSVLADMYRDTSLEIVNISARHSDAPASPEDGNGRLHAPASFATRSVAPRPKQAVMRSVA</sequence>
<dbReference type="KEGG" id="bja:blr3564"/>
<reference evidence="3" key="1">
    <citation type="journal article" date="2002" name="DNA Res.">
        <title>Complete genomic sequence of nitrogen-fixing symbiotic bacterium Bradyrhizobium japonicum USDA110.</title>
        <authorList>
            <person name="Kaneko T."/>
            <person name="Nakamura Y."/>
            <person name="Sato S."/>
            <person name="Minamisawa K."/>
            <person name="Uchiumi T."/>
            <person name="Sasamoto S."/>
            <person name="Watanabe A."/>
            <person name="Idesawa K."/>
            <person name="Iriguchi M."/>
            <person name="Kawashima K."/>
            <person name="Kohara M."/>
            <person name="Matsumoto M."/>
            <person name="Shimpo S."/>
            <person name="Tsuruoka H."/>
            <person name="Wada T."/>
            <person name="Yamada M."/>
            <person name="Tabata S."/>
        </authorList>
    </citation>
    <scope>NUCLEOTIDE SEQUENCE [LARGE SCALE GENOMIC DNA]</scope>
    <source>
        <strain evidence="3">JCM 10833 / BCRC 13528 / IAM 13628 / NBRC 14792 / USDA 110</strain>
    </source>
</reference>
<name>Q89PB8_BRADU</name>
<proteinExistence type="predicted"/>
<dbReference type="EMBL" id="BA000040">
    <property type="protein sequence ID" value="BAC48829.1"/>
    <property type="molecule type" value="Genomic_DNA"/>
</dbReference>
<accession>Q89PB8</accession>